<dbReference type="PANTHER" id="PTHR13822:SF10">
    <property type="entry name" value="ATP SYNTHASE EPSILON CHAIN, CHLOROPLASTIC"/>
    <property type="match status" value="1"/>
</dbReference>
<dbReference type="NCBIfam" id="TIGR01216">
    <property type="entry name" value="ATP_synt_epsi"/>
    <property type="match status" value="1"/>
</dbReference>
<accession>E3PTN1</accession>
<keyword evidence="10" id="KW-0175">Coiled coil</keyword>
<dbReference type="Proteomes" id="UP000007041">
    <property type="component" value="Chromosome"/>
</dbReference>
<evidence type="ECO:0000259" key="11">
    <source>
        <dbReference type="Pfam" id="PF00401"/>
    </source>
</evidence>
<evidence type="ECO:0000256" key="6">
    <source>
        <dbReference type="ARBA" id="ARBA00023196"/>
    </source>
</evidence>
<dbReference type="HAMAP" id="MF_00530">
    <property type="entry name" value="ATP_synth_epsil_bac"/>
    <property type="match status" value="1"/>
</dbReference>
<dbReference type="PANTHER" id="PTHR13822">
    <property type="entry name" value="ATP SYNTHASE DELTA/EPSILON CHAIN"/>
    <property type="match status" value="1"/>
</dbReference>
<dbReference type="AlphaFoldDB" id="E3PTN1"/>
<evidence type="ECO:0000256" key="1">
    <source>
        <dbReference type="ARBA" id="ARBA00004202"/>
    </source>
</evidence>
<dbReference type="InterPro" id="IPR036794">
    <property type="entry name" value="ATP_F1_dsu/esu_C_sf"/>
</dbReference>
<dbReference type="SUPFAM" id="SSF51344">
    <property type="entry name" value="Epsilon subunit of F1F0-ATP synthase N-terminal domain"/>
    <property type="match status" value="1"/>
</dbReference>
<evidence type="ECO:0000256" key="5">
    <source>
        <dbReference type="ARBA" id="ARBA00023136"/>
    </source>
</evidence>
<keyword evidence="4 8" id="KW-0406">Ion transport</keyword>
<keyword evidence="3 8" id="KW-0813">Transport</keyword>
<evidence type="ECO:0000256" key="7">
    <source>
        <dbReference type="ARBA" id="ARBA00023310"/>
    </source>
</evidence>
<dbReference type="EMBL" id="FP565809">
    <property type="protein sequence ID" value="CBH22235.1"/>
    <property type="molecule type" value="Genomic_DNA"/>
</dbReference>
<feature type="domain" description="ATP synthase F1 complex delta/epsilon subunit N-terminal" evidence="12">
    <location>
        <begin position="4"/>
        <end position="82"/>
    </location>
</feature>
<dbReference type="Pfam" id="PF00401">
    <property type="entry name" value="ATP-synt_DE"/>
    <property type="match status" value="1"/>
</dbReference>
<evidence type="ECO:0000313" key="13">
    <source>
        <dbReference type="EMBL" id="CBH22235.1"/>
    </source>
</evidence>
<proteinExistence type="inferred from homology"/>
<keyword evidence="5 8" id="KW-0472">Membrane</keyword>
<evidence type="ECO:0000259" key="12">
    <source>
        <dbReference type="Pfam" id="PF02823"/>
    </source>
</evidence>
<dbReference type="InterPro" id="IPR036771">
    <property type="entry name" value="ATPsynth_dsu/esu_N"/>
</dbReference>
<gene>
    <name evidence="8 13" type="primary">atpC</name>
    <name evidence="13" type="ordered locus">CLOST_2115</name>
</gene>
<dbReference type="Pfam" id="PF02823">
    <property type="entry name" value="ATP-synt_DE_N"/>
    <property type="match status" value="1"/>
</dbReference>
<evidence type="ECO:0000256" key="4">
    <source>
        <dbReference type="ARBA" id="ARBA00023065"/>
    </source>
</evidence>
<dbReference type="Gene3D" id="2.60.15.10">
    <property type="entry name" value="F0F1 ATP synthase delta/epsilon subunit, N-terminal"/>
    <property type="match status" value="1"/>
</dbReference>
<evidence type="ECO:0000256" key="2">
    <source>
        <dbReference type="ARBA" id="ARBA00005712"/>
    </source>
</evidence>
<dbReference type="GO" id="GO:0016787">
    <property type="term" value="F:hydrolase activity"/>
    <property type="evidence" value="ECO:0007669"/>
    <property type="project" value="UniProtKB-KW"/>
</dbReference>
<feature type="coiled-coil region" evidence="10">
    <location>
        <begin position="106"/>
        <end position="133"/>
    </location>
</feature>
<keyword evidence="13" id="KW-0378">Hydrolase</keyword>
<dbReference type="STRING" id="1511.CLOST_2115"/>
<feature type="domain" description="ATP synthase epsilon subunit C-terminal" evidence="11">
    <location>
        <begin position="87"/>
        <end position="131"/>
    </location>
</feature>
<comment type="subunit">
    <text evidence="8 9">F-type ATPases have 2 components, CF(1) - the catalytic core - and CF(0) - the membrane proton channel. CF(1) has five subunits: alpha(3), beta(3), gamma(1), delta(1), epsilon(1). CF(0) has three main subunits: a, b and c.</text>
</comment>
<evidence type="ECO:0000313" key="14">
    <source>
        <dbReference type="Proteomes" id="UP000007041"/>
    </source>
</evidence>
<sequence length="133" mass="15022">MATFNLQIVTPDKLFYNEEVDMLVVRTTEGDVGILKGHTDYVASLDIGIIKIKKDGVFKEATIAGGFIQVDKEKTTILTEAAEWPIEIDVERAKKAKELAESIINRKLSEREMDMAEVRLKKALNRIRTAQKD</sequence>
<organism evidence="13 14">
    <name type="scientific">Acetoanaerobium sticklandii (strain ATCC 12662 / DSM 519 / JCM 1433 / CCUG 9281 / NCIMB 10654 / HF)</name>
    <name type="common">Clostridium sticklandii</name>
    <dbReference type="NCBI Taxonomy" id="499177"/>
    <lineage>
        <taxon>Bacteria</taxon>
        <taxon>Bacillati</taxon>
        <taxon>Bacillota</taxon>
        <taxon>Clostridia</taxon>
        <taxon>Peptostreptococcales</taxon>
        <taxon>Filifactoraceae</taxon>
        <taxon>Acetoanaerobium</taxon>
    </lineage>
</organism>
<keyword evidence="8" id="KW-0375">Hydrogen ion transport</keyword>
<comment type="similarity">
    <text evidence="2 8 9">Belongs to the ATPase epsilon chain family.</text>
</comment>
<keyword evidence="8" id="KW-1003">Cell membrane</keyword>
<dbReference type="Gene3D" id="1.20.5.440">
    <property type="entry name" value="ATP synthase delta/epsilon subunit, C-terminal domain"/>
    <property type="match status" value="1"/>
</dbReference>
<evidence type="ECO:0000256" key="3">
    <source>
        <dbReference type="ARBA" id="ARBA00022448"/>
    </source>
</evidence>
<dbReference type="eggNOG" id="COG0355">
    <property type="taxonomic scope" value="Bacteria"/>
</dbReference>
<dbReference type="CDD" id="cd12152">
    <property type="entry name" value="F1-ATPase_delta"/>
    <property type="match status" value="1"/>
</dbReference>
<dbReference type="GO" id="GO:0045259">
    <property type="term" value="C:proton-transporting ATP synthase complex"/>
    <property type="evidence" value="ECO:0007669"/>
    <property type="project" value="UniProtKB-KW"/>
</dbReference>
<evidence type="ECO:0000256" key="10">
    <source>
        <dbReference type="SAM" id="Coils"/>
    </source>
</evidence>
<reference evidence="14" key="1">
    <citation type="journal article" date="2010" name="BMC Genomics">
        <title>Clostridium sticklandii, a specialist in amino acid degradation:revisiting its metabolism through its genome sequence.</title>
        <authorList>
            <person name="Fonknechten N."/>
            <person name="Chaussonnerie S."/>
            <person name="Tricot S."/>
            <person name="Lajus A."/>
            <person name="Andreesen J.R."/>
            <person name="Perchat N."/>
            <person name="Pelletier E."/>
            <person name="Gouyvenoux M."/>
            <person name="Barbe V."/>
            <person name="Salanoubat M."/>
            <person name="Le Paslier D."/>
            <person name="Weissenbach J."/>
            <person name="Cohen G.N."/>
            <person name="Kreimeyer A."/>
        </authorList>
    </citation>
    <scope>NUCLEOTIDE SEQUENCE [LARGE SCALE GENOMIC DNA]</scope>
    <source>
        <strain evidence="14">ATCC 12662 / DSM 519 / JCM 1433 / CCUG 9281 / NCIMB 10654 / HF</strain>
    </source>
</reference>
<comment type="subcellular location">
    <subcellularLocation>
        <location evidence="1 8">Cell membrane</location>
        <topology evidence="1 8">Peripheral membrane protein</topology>
    </subcellularLocation>
</comment>
<dbReference type="InterPro" id="IPR020547">
    <property type="entry name" value="ATP_synth_F1_esu_C"/>
</dbReference>
<dbReference type="InterPro" id="IPR020546">
    <property type="entry name" value="ATP_synth_F1_dsu/esu_N"/>
</dbReference>
<name>E3PTN1_ACESD</name>
<evidence type="ECO:0000256" key="9">
    <source>
        <dbReference type="RuleBase" id="RU003656"/>
    </source>
</evidence>
<dbReference type="GO" id="GO:0005886">
    <property type="term" value="C:plasma membrane"/>
    <property type="evidence" value="ECO:0007669"/>
    <property type="project" value="UniProtKB-SubCell"/>
</dbReference>
<keyword evidence="14" id="KW-1185">Reference proteome</keyword>
<dbReference type="InterPro" id="IPR001469">
    <property type="entry name" value="ATP_synth_F1_dsu/esu"/>
</dbReference>
<keyword evidence="7 8" id="KW-0066">ATP synthesis</keyword>
<dbReference type="KEGG" id="cst:CLOST_2115"/>
<dbReference type="HOGENOM" id="CLU_084338_1_3_9"/>
<protein>
    <recommendedName>
        <fullName evidence="8">ATP synthase epsilon chain</fullName>
    </recommendedName>
    <alternativeName>
        <fullName evidence="8">ATP synthase F1 sector epsilon subunit</fullName>
    </alternativeName>
    <alternativeName>
        <fullName evidence="8">F-ATPase epsilon subunit</fullName>
    </alternativeName>
</protein>
<evidence type="ECO:0000256" key="8">
    <source>
        <dbReference type="HAMAP-Rule" id="MF_00530"/>
    </source>
</evidence>
<dbReference type="SUPFAM" id="SSF46604">
    <property type="entry name" value="Epsilon subunit of F1F0-ATP synthase C-terminal domain"/>
    <property type="match status" value="1"/>
</dbReference>
<dbReference type="GO" id="GO:0005524">
    <property type="term" value="F:ATP binding"/>
    <property type="evidence" value="ECO:0007669"/>
    <property type="project" value="UniProtKB-UniRule"/>
</dbReference>
<dbReference type="GO" id="GO:0046933">
    <property type="term" value="F:proton-transporting ATP synthase activity, rotational mechanism"/>
    <property type="evidence" value="ECO:0007669"/>
    <property type="project" value="UniProtKB-UniRule"/>
</dbReference>
<comment type="function">
    <text evidence="8">Produces ATP from ADP in the presence of a proton gradient across the membrane.</text>
</comment>
<keyword evidence="6 8" id="KW-0139">CF(1)</keyword>